<dbReference type="FunFam" id="3.80.10.10:FF:000111">
    <property type="entry name" value="LRR receptor-like serine/threonine-protein kinase ERECTA"/>
    <property type="match status" value="1"/>
</dbReference>
<name>A0A9Q0FVH1_9ROSI</name>
<keyword evidence="18 23" id="KW-0472">Membrane</keyword>
<evidence type="ECO:0000256" key="7">
    <source>
        <dbReference type="ARBA" id="ARBA00022527"/>
    </source>
</evidence>
<accession>A0A9Q0FVH1</accession>
<dbReference type="InterPro" id="IPR000719">
    <property type="entry name" value="Prot_kinase_dom"/>
</dbReference>
<evidence type="ECO:0000313" key="26">
    <source>
        <dbReference type="EMBL" id="KAJ4838298.1"/>
    </source>
</evidence>
<evidence type="ECO:0000259" key="25">
    <source>
        <dbReference type="PROSITE" id="PS50011"/>
    </source>
</evidence>
<keyword evidence="12 24" id="KW-0732">Signal</keyword>
<dbReference type="InterPro" id="IPR003591">
    <property type="entry name" value="Leu-rich_rpt_typical-subtyp"/>
</dbReference>
<evidence type="ECO:0000256" key="19">
    <source>
        <dbReference type="ARBA" id="ARBA00023170"/>
    </source>
</evidence>
<keyword evidence="14" id="KW-0547">Nucleotide-binding</keyword>
<dbReference type="Pfam" id="PF00560">
    <property type="entry name" value="LRR_1"/>
    <property type="match status" value="10"/>
</dbReference>
<dbReference type="AlphaFoldDB" id="A0A9Q0FVH1"/>
<dbReference type="PROSITE" id="PS50011">
    <property type="entry name" value="PROTEIN_KINASE_DOM"/>
    <property type="match status" value="1"/>
</dbReference>
<evidence type="ECO:0000256" key="11">
    <source>
        <dbReference type="ARBA" id="ARBA00022692"/>
    </source>
</evidence>
<dbReference type="InterPro" id="IPR001611">
    <property type="entry name" value="Leu-rich_rpt"/>
</dbReference>
<dbReference type="SMART" id="SM00220">
    <property type="entry name" value="S_TKc"/>
    <property type="match status" value="1"/>
</dbReference>
<dbReference type="GO" id="GO:0005524">
    <property type="term" value="F:ATP binding"/>
    <property type="evidence" value="ECO:0007669"/>
    <property type="project" value="UniProtKB-KW"/>
</dbReference>
<organism evidence="26 27">
    <name type="scientific">Turnera subulata</name>
    <dbReference type="NCBI Taxonomy" id="218843"/>
    <lineage>
        <taxon>Eukaryota</taxon>
        <taxon>Viridiplantae</taxon>
        <taxon>Streptophyta</taxon>
        <taxon>Embryophyta</taxon>
        <taxon>Tracheophyta</taxon>
        <taxon>Spermatophyta</taxon>
        <taxon>Magnoliopsida</taxon>
        <taxon>eudicotyledons</taxon>
        <taxon>Gunneridae</taxon>
        <taxon>Pentapetalae</taxon>
        <taxon>rosids</taxon>
        <taxon>fabids</taxon>
        <taxon>Malpighiales</taxon>
        <taxon>Passifloraceae</taxon>
        <taxon>Turnera</taxon>
    </lineage>
</organism>
<keyword evidence="7" id="KW-0723">Serine/threonine-protein kinase</keyword>
<dbReference type="InterPro" id="IPR032675">
    <property type="entry name" value="LRR_dom_sf"/>
</dbReference>
<dbReference type="InterPro" id="IPR013210">
    <property type="entry name" value="LRR_N_plant-typ"/>
</dbReference>
<dbReference type="InterPro" id="IPR051809">
    <property type="entry name" value="Plant_receptor-like_S/T_kinase"/>
</dbReference>
<dbReference type="Pfam" id="PF13855">
    <property type="entry name" value="LRR_8"/>
    <property type="match status" value="1"/>
</dbReference>
<comment type="similarity">
    <text evidence="3">Belongs to the protein kinase superfamily. Ser/Thr protein kinase family.</text>
</comment>
<evidence type="ECO:0000256" key="8">
    <source>
        <dbReference type="ARBA" id="ARBA00022553"/>
    </source>
</evidence>
<comment type="caution">
    <text evidence="26">The sequence shown here is derived from an EMBL/GenBank/DDBJ whole genome shotgun (WGS) entry which is preliminary data.</text>
</comment>
<feature type="domain" description="Protein kinase" evidence="25">
    <location>
        <begin position="650"/>
        <end position="952"/>
    </location>
</feature>
<dbReference type="Pfam" id="PF08263">
    <property type="entry name" value="LRRNT_2"/>
    <property type="match status" value="1"/>
</dbReference>
<evidence type="ECO:0000256" key="16">
    <source>
        <dbReference type="ARBA" id="ARBA00022840"/>
    </source>
</evidence>
<comment type="subcellular location">
    <subcellularLocation>
        <location evidence="1">Cell membrane</location>
        <topology evidence="1">Single-pass membrane protein</topology>
    </subcellularLocation>
    <subcellularLocation>
        <location evidence="2">Membrane</location>
        <topology evidence="2">Single-pass type I membrane protein</topology>
    </subcellularLocation>
</comment>
<reference evidence="26" key="1">
    <citation type="submission" date="2022-02" db="EMBL/GenBank/DDBJ databases">
        <authorList>
            <person name="Henning P.M."/>
            <person name="McCubbin A.G."/>
            <person name="Shore J.S."/>
        </authorList>
    </citation>
    <scope>NUCLEOTIDE SEQUENCE</scope>
    <source>
        <strain evidence="26">F60SS</strain>
        <tissue evidence="26">Leaves</tissue>
    </source>
</reference>
<keyword evidence="19" id="KW-0675">Receptor</keyword>
<dbReference type="FunFam" id="1.10.510.10:FF:000358">
    <property type="entry name" value="Putative leucine-rich repeat receptor-like serine/threonine-protein kinase"/>
    <property type="match status" value="1"/>
</dbReference>
<evidence type="ECO:0000256" key="2">
    <source>
        <dbReference type="ARBA" id="ARBA00004479"/>
    </source>
</evidence>
<evidence type="ECO:0000256" key="14">
    <source>
        <dbReference type="ARBA" id="ARBA00022741"/>
    </source>
</evidence>
<dbReference type="PANTHER" id="PTHR27008">
    <property type="entry name" value="OS04G0122200 PROTEIN"/>
    <property type="match status" value="1"/>
</dbReference>
<evidence type="ECO:0000256" key="12">
    <source>
        <dbReference type="ARBA" id="ARBA00022729"/>
    </source>
</evidence>
<dbReference type="GO" id="GO:0009791">
    <property type="term" value="P:post-embryonic development"/>
    <property type="evidence" value="ECO:0007669"/>
    <property type="project" value="UniProtKB-ARBA"/>
</dbReference>
<keyword evidence="17 23" id="KW-1133">Transmembrane helix</keyword>
<dbReference type="GO" id="GO:0005886">
    <property type="term" value="C:plasma membrane"/>
    <property type="evidence" value="ECO:0007669"/>
    <property type="project" value="UniProtKB-SubCell"/>
</dbReference>
<dbReference type="InterPro" id="IPR001245">
    <property type="entry name" value="Ser-Thr/Tyr_kinase_cat_dom"/>
</dbReference>
<evidence type="ECO:0000256" key="3">
    <source>
        <dbReference type="ARBA" id="ARBA00008684"/>
    </source>
</evidence>
<evidence type="ECO:0000256" key="18">
    <source>
        <dbReference type="ARBA" id="ARBA00023136"/>
    </source>
</evidence>
<evidence type="ECO:0000256" key="15">
    <source>
        <dbReference type="ARBA" id="ARBA00022777"/>
    </source>
</evidence>
<dbReference type="PANTHER" id="PTHR27008:SF510">
    <property type="entry name" value="OS09G0423200 PROTEIN"/>
    <property type="match status" value="1"/>
</dbReference>
<dbReference type="InterPro" id="IPR008271">
    <property type="entry name" value="Ser/Thr_kinase_AS"/>
</dbReference>
<dbReference type="InterPro" id="IPR011009">
    <property type="entry name" value="Kinase-like_dom_sf"/>
</dbReference>
<feature type="signal peptide" evidence="24">
    <location>
        <begin position="1"/>
        <end position="23"/>
    </location>
</feature>
<keyword evidence="20" id="KW-0325">Glycoprotein</keyword>
<dbReference type="Pfam" id="PF07714">
    <property type="entry name" value="PK_Tyr_Ser-Thr"/>
    <property type="match status" value="1"/>
</dbReference>
<dbReference type="EMBL" id="JAKUCV010003596">
    <property type="protein sequence ID" value="KAJ4838298.1"/>
    <property type="molecule type" value="Genomic_DNA"/>
</dbReference>
<dbReference type="GO" id="GO:0004674">
    <property type="term" value="F:protein serine/threonine kinase activity"/>
    <property type="evidence" value="ECO:0007669"/>
    <property type="project" value="UniProtKB-KW"/>
</dbReference>
<evidence type="ECO:0000256" key="24">
    <source>
        <dbReference type="SAM" id="SignalP"/>
    </source>
</evidence>
<comment type="similarity">
    <text evidence="4">Belongs to the RLP family.</text>
</comment>
<dbReference type="CDD" id="cd14066">
    <property type="entry name" value="STKc_IRAK"/>
    <property type="match status" value="1"/>
</dbReference>
<dbReference type="Proteomes" id="UP001141552">
    <property type="component" value="Unassembled WGS sequence"/>
</dbReference>
<feature type="transmembrane region" description="Helical" evidence="23">
    <location>
        <begin position="593"/>
        <end position="616"/>
    </location>
</feature>
<dbReference type="Gene3D" id="3.80.10.10">
    <property type="entry name" value="Ribonuclease Inhibitor"/>
    <property type="match status" value="3"/>
</dbReference>
<evidence type="ECO:0000256" key="20">
    <source>
        <dbReference type="ARBA" id="ARBA00023180"/>
    </source>
</evidence>
<evidence type="ECO:0000256" key="5">
    <source>
        <dbReference type="ARBA" id="ARBA00012513"/>
    </source>
</evidence>
<dbReference type="EC" id="2.7.11.1" evidence="5"/>
<comment type="catalytic activity">
    <reaction evidence="22">
        <text>L-seryl-[protein] + ATP = O-phospho-L-seryl-[protein] + ADP + H(+)</text>
        <dbReference type="Rhea" id="RHEA:17989"/>
        <dbReference type="Rhea" id="RHEA-COMP:9863"/>
        <dbReference type="Rhea" id="RHEA-COMP:11604"/>
        <dbReference type="ChEBI" id="CHEBI:15378"/>
        <dbReference type="ChEBI" id="CHEBI:29999"/>
        <dbReference type="ChEBI" id="CHEBI:30616"/>
        <dbReference type="ChEBI" id="CHEBI:83421"/>
        <dbReference type="ChEBI" id="CHEBI:456216"/>
        <dbReference type="EC" id="2.7.11.1"/>
    </reaction>
</comment>
<proteinExistence type="inferred from homology"/>
<dbReference type="PROSITE" id="PS00108">
    <property type="entry name" value="PROTEIN_KINASE_ST"/>
    <property type="match status" value="1"/>
</dbReference>
<sequence>MALIKSPFILLLLQHLALTYVGAGSGHHSLHTDKTVLLELRKTIVSDPKSRLSNWIESVEVCNFTGVYCNRHHHRVAKIDLSTSELTARISPIISNLTRLRALHLQTNNFYGNIPPALCSLRHLSYLVLSYNNLSGGLPGCLALLSHLSVMLLNGNHLSGMLPGSIFSNCTSLANVDLSMNLLTGKIPPTIGKCRNLWTLNLYNNKFTGKLPSSLTNISLLYNLDVESNNLSGELPANIVGKLPIIVFLHLSDNSMISHDQNTNLEPFFAALANCTSLQELELAGMGLGGRLPSTISKFGPNLKYLLLQENRIFGSIPIELAHLSQLTLLNLTSNFLNGMIPGEISRLFRLEQLFLSHNNFTGPIPTFGTLSHLGLLDLSDNQLSGEIPSSLGNLVHIRFIFLNNNLLSGTIPPALGNCTDLSKLDLSHNRLTGSIPPEISGWHDISIFLNLSHNHLEGPLPIELKNLENVQEIDFSSNNLTGSIVDQISSCIALQKINFSHNSLEGNLPDSLGHLQNLESFDVSGNCLSGKIPFSLNKIDTLTFLNLSFNSFEGLIPQGGIFNSVTNMSFLGNCHLCGKVPGMPSCSRTRHLLLFMIILILGSAFFATLFCLIAINRTTSTTSKPSAPRLIQNFPRMTHQELSEATGGFDEQRIISECCYGRVYKGVLQGGIQIAVKVFHLQSGYSAKSFSRECQVLKTIRHRNLLRIITVCCLPDFKALVFPLMANGSLESHLYPESGNSDGLESSDLTLIQRVSICSDIAQGVAYLHHHSHVKIIHCDIKPSNVLLDDNMTAVVSDFGIARMVMTGTGHKAQAVHSEANSTADLLCGSIGYLPPEYGVGSNKSTKGDVYSFGILVLEMMTRKRPTDAMFADGLNLRKWVAGHYNDSAEQIIDPSMLRAPRGQSSIMKKMREVATKELIELGILCTQECPSTRPTMLEAADHLDQLKGYLSGRNNRVRPGDV</sequence>
<dbReference type="SUPFAM" id="SSF52058">
    <property type="entry name" value="L domain-like"/>
    <property type="match status" value="1"/>
</dbReference>
<evidence type="ECO:0000256" key="13">
    <source>
        <dbReference type="ARBA" id="ARBA00022737"/>
    </source>
</evidence>
<dbReference type="FunFam" id="3.80.10.10:FF:000275">
    <property type="entry name" value="Leucine-rich repeat receptor-like protein kinase"/>
    <property type="match status" value="1"/>
</dbReference>
<evidence type="ECO:0000256" key="9">
    <source>
        <dbReference type="ARBA" id="ARBA00022614"/>
    </source>
</evidence>
<evidence type="ECO:0000256" key="6">
    <source>
        <dbReference type="ARBA" id="ARBA00022475"/>
    </source>
</evidence>
<keyword evidence="8" id="KW-0597">Phosphoprotein</keyword>
<dbReference type="FunFam" id="3.80.10.10:FF:000233">
    <property type="entry name" value="Leucine-rich repeat receptor-like protein kinase TDR"/>
    <property type="match status" value="1"/>
</dbReference>
<dbReference type="OrthoDB" id="4062651at2759"/>
<gene>
    <name evidence="26" type="ORF">Tsubulata_027844</name>
</gene>
<dbReference type="SUPFAM" id="SSF56112">
    <property type="entry name" value="Protein kinase-like (PK-like)"/>
    <property type="match status" value="1"/>
</dbReference>
<evidence type="ECO:0000313" key="27">
    <source>
        <dbReference type="Proteomes" id="UP001141552"/>
    </source>
</evidence>
<dbReference type="SMART" id="SM00369">
    <property type="entry name" value="LRR_TYP"/>
    <property type="match status" value="5"/>
</dbReference>
<comment type="catalytic activity">
    <reaction evidence="21">
        <text>L-threonyl-[protein] + ATP = O-phospho-L-threonyl-[protein] + ADP + H(+)</text>
        <dbReference type="Rhea" id="RHEA:46608"/>
        <dbReference type="Rhea" id="RHEA-COMP:11060"/>
        <dbReference type="Rhea" id="RHEA-COMP:11605"/>
        <dbReference type="ChEBI" id="CHEBI:15378"/>
        <dbReference type="ChEBI" id="CHEBI:30013"/>
        <dbReference type="ChEBI" id="CHEBI:30616"/>
        <dbReference type="ChEBI" id="CHEBI:61977"/>
        <dbReference type="ChEBI" id="CHEBI:456216"/>
        <dbReference type="EC" id="2.7.11.1"/>
    </reaction>
</comment>
<protein>
    <recommendedName>
        <fullName evidence="5">non-specific serine/threonine protein kinase</fullName>
        <ecNumber evidence="5">2.7.11.1</ecNumber>
    </recommendedName>
</protein>
<keyword evidence="13" id="KW-0677">Repeat</keyword>
<dbReference type="SUPFAM" id="SSF52047">
    <property type="entry name" value="RNI-like"/>
    <property type="match status" value="1"/>
</dbReference>
<evidence type="ECO:0000256" key="17">
    <source>
        <dbReference type="ARBA" id="ARBA00022989"/>
    </source>
</evidence>
<dbReference type="Gene3D" id="1.10.510.10">
    <property type="entry name" value="Transferase(Phosphotransferase) domain 1"/>
    <property type="match status" value="1"/>
</dbReference>
<evidence type="ECO:0000256" key="23">
    <source>
        <dbReference type="SAM" id="Phobius"/>
    </source>
</evidence>
<keyword evidence="6" id="KW-1003">Cell membrane</keyword>
<reference evidence="26" key="2">
    <citation type="journal article" date="2023" name="Plants (Basel)">
        <title>Annotation of the Turnera subulata (Passifloraceae) Draft Genome Reveals the S-Locus Evolved after the Divergence of Turneroideae from Passifloroideae in a Stepwise Manner.</title>
        <authorList>
            <person name="Henning P.M."/>
            <person name="Roalson E.H."/>
            <person name="Mir W."/>
            <person name="McCubbin A.G."/>
            <person name="Shore J.S."/>
        </authorList>
    </citation>
    <scope>NUCLEOTIDE SEQUENCE</scope>
    <source>
        <strain evidence="26">F60SS</strain>
    </source>
</reference>
<keyword evidence="16" id="KW-0067">ATP-binding</keyword>
<feature type="chain" id="PRO_5040472362" description="non-specific serine/threonine protein kinase" evidence="24">
    <location>
        <begin position="24"/>
        <end position="964"/>
    </location>
</feature>
<evidence type="ECO:0000256" key="21">
    <source>
        <dbReference type="ARBA" id="ARBA00047899"/>
    </source>
</evidence>
<keyword evidence="9" id="KW-0433">Leucine-rich repeat</keyword>
<evidence type="ECO:0000256" key="1">
    <source>
        <dbReference type="ARBA" id="ARBA00004162"/>
    </source>
</evidence>
<keyword evidence="11 23" id="KW-0812">Transmembrane</keyword>
<evidence type="ECO:0000256" key="22">
    <source>
        <dbReference type="ARBA" id="ARBA00048679"/>
    </source>
</evidence>
<keyword evidence="10" id="KW-0808">Transferase</keyword>
<evidence type="ECO:0000256" key="10">
    <source>
        <dbReference type="ARBA" id="ARBA00022679"/>
    </source>
</evidence>
<keyword evidence="15" id="KW-0418">Kinase</keyword>
<evidence type="ECO:0000256" key="4">
    <source>
        <dbReference type="ARBA" id="ARBA00009592"/>
    </source>
</evidence>
<dbReference type="Gene3D" id="3.30.200.20">
    <property type="entry name" value="Phosphorylase Kinase, domain 1"/>
    <property type="match status" value="1"/>
</dbReference>
<keyword evidence="27" id="KW-1185">Reference proteome</keyword>